<dbReference type="PANTHER" id="PTHR43374">
    <property type="entry name" value="FLAVIN PRENYLTRANSFERASE"/>
    <property type="match status" value="1"/>
</dbReference>
<dbReference type="InterPro" id="IPR007219">
    <property type="entry name" value="XnlR_reg_dom"/>
</dbReference>
<evidence type="ECO:0000313" key="4">
    <source>
        <dbReference type="EMBL" id="KAF7188725.1"/>
    </source>
</evidence>
<keyword evidence="1" id="KW-0479">Metal-binding</keyword>
<dbReference type="PROSITE" id="PS00463">
    <property type="entry name" value="ZN2_CY6_FUNGAL_1"/>
    <property type="match status" value="1"/>
</dbReference>
<dbReference type="OrthoDB" id="1747771at2759"/>
<dbReference type="CDD" id="cd12148">
    <property type="entry name" value="fungal_TF_MHR"/>
    <property type="match status" value="1"/>
</dbReference>
<dbReference type="Gene3D" id="4.10.240.10">
    <property type="entry name" value="Zn(2)-C6 fungal-type DNA-binding domain"/>
    <property type="match status" value="1"/>
</dbReference>
<dbReference type="GO" id="GO:0003677">
    <property type="term" value="F:DNA binding"/>
    <property type="evidence" value="ECO:0007669"/>
    <property type="project" value="InterPro"/>
</dbReference>
<dbReference type="AlphaFoldDB" id="A0A8H6VET4"/>
<dbReference type="InterPro" id="IPR036864">
    <property type="entry name" value="Zn2-C6_fun-type_DNA-bd_sf"/>
</dbReference>
<dbReference type="Proteomes" id="UP000660729">
    <property type="component" value="Unassembled WGS sequence"/>
</dbReference>
<dbReference type="CDD" id="cd00067">
    <property type="entry name" value="GAL4"/>
    <property type="match status" value="1"/>
</dbReference>
<evidence type="ECO:0000256" key="2">
    <source>
        <dbReference type="ARBA" id="ARBA00023242"/>
    </source>
</evidence>
<dbReference type="GO" id="GO:0006351">
    <property type="term" value="P:DNA-templated transcription"/>
    <property type="evidence" value="ECO:0007669"/>
    <property type="project" value="InterPro"/>
</dbReference>
<dbReference type="Pfam" id="PF00172">
    <property type="entry name" value="Zn_clus"/>
    <property type="match status" value="1"/>
</dbReference>
<dbReference type="EMBL" id="JABCIY010000205">
    <property type="protein sequence ID" value="KAF7188725.1"/>
    <property type="molecule type" value="Genomic_DNA"/>
</dbReference>
<dbReference type="InterPro" id="IPR004507">
    <property type="entry name" value="UbiX-like"/>
</dbReference>
<evidence type="ECO:0000256" key="1">
    <source>
        <dbReference type="ARBA" id="ARBA00022723"/>
    </source>
</evidence>
<proteinExistence type="predicted"/>
<dbReference type="GO" id="GO:0008270">
    <property type="term" value="F:zinc ion binding"/>
    <property type="evidence" value="ECO:0007669"/>
    <property type="project" value="InterPro"/>
</dbReference>
<dbReference type="PANTHER" id="PTHR43374:SF1">
    <property type="entry name" value="FLAVIN PRENYLTRANSFERASE PAD1, MITOCHONDRIAL"/>
    <property type="match status" value="1"/>
</dbReference>
<dbReference type="GO" id="GO:0016831">
    <property type="term" value="F:carboxy-lyase activity"/>
    <property type="evidence" value="ECO:0007669"/>
    <property type="project" value="TreeGrafter"/>
</dbReference>
<evidence type="ECO:0000259" key="3">
    <source>
        <dbReference type="PROSITE" id="PS50048"/>
    </source>
</evidence>
<comment type="caution">
    <text evidence="4">The sequence shown here is derived from an EMBL/GenBank/DDBJ whole genome shotgun (WGS) entry which is preliminary data.</text>
</comment>
<gene>
    <name evidence="4" type="ORF">HII31_09977</name>
</gene>
<feature type="domain" description="Zn(2)-C6 fungal-type" evidence="3">
    <location>
        <begin position="29"/>
        <end position="60"/>
    </location>
</feature>
<organism evidence="4 5">
    <name type="scientific">Pseudocercospora fuligena</name>
    <dbReference type="NCBI Taxonomy" id="685502"/>
    <lineage>
        <taxon>Eukaryota</taxon>
        <taxon>Fungi</taxon>
        <taxon>Dikarya</taxon>
        <taxon>Ascomycota</taxon>
        <taxon>Pezizomycotina</taxon>
        <taxon>Dothideomycetes</taxon>
        <taxon>Dothideomycetidae</taxon>
        <taxon>Mycosphaerellales</taxon>
        <taxon>Mycosphaerellaceae</taxon>
        <taxon>Pseudocercospora</taxon>
    </lineage>
</organism>
<dbReference type="PROSITE" id="PS50048">
    <property type="entry name" value="ZN2_CY6_FUNGAL_2"/>
    <property type="match status" value="1"/>
</dbReference>
<dbReference type="InterPro" id="IPR001138">
    <property type="entry name" value="Zn2Cys6_DnaBD"/>
</dbReference>
<evidence type="ECO:0000313" key="5">
    <source>
        <dbReference type="Proteomes" id="UP000660729"/>
    </source>
</evidence>
<keyword evidence="2" id="KW-0539">Nucleus</keyword>
<sequence>MDLSPLSESPATPFTIAATKKRRNRRPKACLPCRNRKVRCDYTEPCTTCRRRKHVHLCIYEENPRLGGIHTTHNRLSTVTTSARTITSRPTTSSSLPVDGSGTDIPSLLSNVTTNLSPVISHDTQTGETIYLGRNSSAAFFSSLLSSSPDPITLPSEISIPSAFGLTNRTPLHPFGSLWAATASVTLGDILRSLPGTDRCMRYYRAYNHIGQPFLPYLLDPGEFERRLCEVIQLIEAVPGDHEGAAAGGLPYSELAWYGLLFSVLAAGCQFADEDVSSEKKLTTRVFVACSFECLRLANFYVQPSLETIQTTLFLEYVIANDCNPGVGWAFLANTARHAEGMGLHLAVSAERLGEMHAMYKGVVHMDSMHAFVFDRRPLAFLPRKYDVVKELMASKLEFRDFLHALSCIRLEWQTSWLAQSEETWNAEEPRRFLVKAEQVDLLSRSEGSSLQATRSMQARLERLIFDMHFAHTKAEFSRFGCLATDATAEEQRKWYQTMKTNLAMVVETFLTLKPLTPFAHVSWDTMYCTISAALVLAADHAVTRDLTYASLLGSLTKSLKSIAETHHSDDENESLPAFWHGLQYLETLLHRYVPEKPRPALHPPEEYTGHNMIG</sequence>
<dbReference type="Pfam" id="PF04082">
    <property type="entry name" value="Fungal_trans"/>
    <property type="match status" value="1"/>
</dbReference>
<keyword evidence="5" id="KW-1185">Reference proteome</keyword>
<dbReference type="SUPFAM" id="SSF57701">
    <property type="entry name" value="Zn2/Cys6 DNA-binding domain"/>
    <property type="match status" value="1"/>
</dbReference>
<dbReference type="SMART" id="SM00066">
    <property type="entry name" value="GAL4"/>
    <property type="match status" value="1"/>
</dbReference>
<reference evidence="4" key="1">
    <citation type="submission" date="2020-04" db="EMBL/GenBank/DDBJ databases">
        <title>Draft genome resource of the tomato pathogen Pseudocercospora fuligena.</title>
        <authorList>
            <person name="Zaccaron A."/>
        </authorList>
    </citation>
    <scope>NUCLEOTIDE SEQUENCE</scope>
    <source>
        <strain evidence="4">PF001</strain>
    </source>
</reference>
<name>A0A8H6VET4_9PEZI</name>
<dbReference type="GO" id="GO:0000981">
    <property type="term" value="F:DNA-binding transcription factor activity, RNA polymerase II-specific"/>
    <property type="evidence" value="ECO:0007669"/>
    <property type="project" value="InterPro"/>
</dbReference>
<accession>A0A8H6VET4</accession>
<protein>
    <submittedName>
        <fullName evidence="4">Putative transcriptional regulatory protein C3H8.08c</fullName>
    </submittedName>
</protein>